<dbReference type="GO" id="GO:0005737">
    <property type="term" value="C:cytoplasm"/>
    <property type="evidence" value="ECO:0007669"/>
    <property type="project" value="TreeGrafter"/>
</dbReference>
<dbReference type="OrthoDB" id="1621678at2759"/>
<dbReference type="STRING" id="1890683.A0A427YXK6"/>
<dbReference type="InterPro" id="IPR005000">
    <property type="entry name" value="Aldolase/citrate-lyase_domain"/>
</dbReference>
<evidence type="ECO:0000259" key="3">
    <source>
        <dbReference type="PROSITE" id="PS51704"/>
    </source>
</evidence>
<dbReference type="PANTHER" id="PTHR30502:SF9">
    <property type="entry name" value="HPCH_HPAI ALDOLASE_CITRATE LYASE DOMAIN-CONTAINING PROTEIN"/>
    <property type="match status" value="1"/>
</dbReference>
<proteinExistence type="predicted"/>
<keyword evidence="2" id="KW-0456">Lyase</keyword>
<dbReference type="GO" id="GO:0016832">
    <property type="term" value="F:aldehyde-lyase activity"/>
    <property type="evidence" value="ECO:0007669"/>
    <property type="project" value="TreeGrafter"/>
</dbReference>
<comment type="caution">
    <text evidence="4">The sequence shown here is derived from an EMBL/GenBank/DDBJ whole genome shotgun (WGS) entry which is preliminary data.</text>
</comment>
<evidence type="ECO:0000256" key="1">
    <source>
        <dbReference type="ARBA" id="ARBA00022723"/>
    </source>
</evidence>
<dbReference type="PROSITE" id="PS51704">
    <property type="entry name" value="GP_PDE"/>
    <property type="match status" value="1"/>
</dbReference>
<keyword evidence="1" id="KW-0479">Metal-binding</keyword>
<dbReference type="Proteomes" id="UP000279259">
    <property type="component" value="Unassembled WGS sequence"/>
</dbReference>
<keyword evidence="5" id="KW-1185">Reference proteome</keyword>
<dbReference type="InterPro" id="IPR015813">
    <property type="entry name" value="Pyrv/PenolPyrv_kinase-like_dom"/>
</dbReference>
<dbReference type="SUPFAM" id="SSF51621">
    <property type="entry name" value="Phosphoenolpyruvate/pyruvate domain"/>
    <property type="match status" value="1"/>
</dbReference>
<gene>
    <name evidence="4" type="ORF">EHS25_000910</name>
</gene>
<reference evidence="4 5" key="1">
    <citation type="submission" date="2018-11" db="EMBL/GenBank/DDBJ databases">
        <title>Genome sequence of Saitozyma podzolica DSM 27192.</title>
        <authorList>
            <person name="Aliyu H."/>
            <person name="Gorte O."/>
            <person name="Ochsenreither K."/>
        </authorList>
    </citation>
    <scope>NUCLEOTIDE SEQUENCE [LARGE SCALE GENOMIC DNA]</scope>
    <source>
        <strain evidence="4 5">DSM 27192</strain>
    </source>
</reference>
<dbReference type="EMBL" id="RSCD01000001">
    <property type="protein sequence ID" value="RSH95817.1"/>
    <property type="molecule type" value="Genomic_DNA"/>
</dbReference>
<dbReference type="InterPro" id="IPR040442">
    <property type="entry name" value="Pyrv_kinase-like_dom_sf"/>
</dbReference>
<dbReference type="PANTHER" id="PTHR30502">
    <property type="entry name" value="2-KETO-3-DEOXY-L-RHAMNONATE ALDOLASE"/>
    <property type="match status" value="1"/>
</dbReference>
<dbReference type="Pfam" id="PF03328">
    <property type="entry name" value="HpcH_HpaI"/>
    <property type="match status" value="1"/>
</dbReference>
<accession>A0A427YXK6</accession>
<organism evidence="4 5">
    <name type="scientific">Saitozyma podzolica</name>
    <dbReference type="NCBI Taxonomy" id="1890683"/>
    <lineage>
        <taxon>Eukaryota</taxon>
        <taxon>Fungi</taxon>
        <taxon>Dikarya</taxon>
        <taxon>Basidiomycota</taxon>
        <taxon>Agaricomycotina</taxon>
        <taxon>Tremellomycetes</taxon>
        <taxon>Tremellales</taxon>
        <taxon>Trimorphomycetaceae</taxon>
        <taxon>Saitozyma</taxon>
    </lineage>
</organism>
<dbReference type="AlphaFoldDB" id="A0A427YXK6"/>
<evidence type="ECO:0000313" key="4">
    <source>
        <dbReference type="EMBL" id="RSH95817.1"/>
    </source>
</evidence>
<dbReference type="Gene3D" id="3.20.20.60">
    <property type="entry name" value="Phosphoenolpyruvate-binding domains"/>
    <property type="match status" value="1"/>
</dbReference>
<name>A0A427YXK6_9TREE</name>
<evidence type="ECO:0000256" key="2">
    <source>
        <dbReference type="ARBA" id="ARBA00023239"/>
    </source>
</evidence>
<sequence length="182" mass="19592">MTVTQLNPRITMLNRLHSGKPVFGTFLMLSSAWTARIVAQAGWDYVFVDCEHGNIGDNDMHDSVNAIAACGVSPIVRVRGTDPTLIKRALDTGAHGLMIPMINTADQARGVVQAAKFPPMGVRGQGSPFSALAHGLSTPEYLQQANRDLLTIIQIESLEGVENVDEICKVPGVGEDANKDLR</sequence>
<dbReference type="InterPro" id="IPR030395">
    <property type="entry name" value="GP_PDE_dom"/>
</dbReference>
<dbReference type="InterPro" id="IPR050251">
    <property type="entry name" value="HpcH-HpaI_aldolase"/>
</dbReference>
<dbReference type="GO" id="GO:0008081">
    <property type="term" value="F:phosphoric diester hydrolase activity"/>
    <property type="evidence" value="ECO:0007669"/>
    <property type="project" value="InterPro"/>
</dbReference>
<dbReference type="GO" id="GO:0046872">
    <property type="term" value="F:metal ion binding"/>
    <property type="evidence" value="ECO:0007669"/>
    <property type="project" value="UniProtKB-KW"/>
</dbReference>
<feature type="domain" description="GP-PDE" evidence="3">
    <location>
        <begin position="1"/>
        <end position="109"/>
    </location>
</feature>
<protein>
    <recommendedName>
        <fullName evidence="3">GP-PDE domain-containing protein</fullName>
    </recommendedName>
</protein>
<evidence type="ECO:0000313" key="5">
    <source>
        <dbReference type="Proteomes" id="UP000279259"/>
    </source>
</evidence>
<dbReference type="GO" id="GO:0006629">
    <property type="term" value="P:lipid metabolic process"/>
    <property type="evidence" value="ECO:0007669"/>
    <property type="project" value="InterPro"/>
</dbReference>